<evidence type="ECO:0000313" key="1">
    <source>
        <dbReference type="EMBL" id="OUM84895.1"/>
    </source>
</evidence>
<gene>
    <name evidence="1" type="ORF">BAA01_03020</name>
</gene>
<protein>
    <submittedName>
        <fullName evidence="1">Uncharacterized protein</fullName>
    </submittedName>
</protein>
<dbReference type="EMBL" id="LZRT01000117">
    <property type="protein sequence ID" value="OUM84895.1"/>
    <property type="molecule type" value="Genomic_DNA"/>
</dbReference>
<reference evidence="2" key="1">
    <citation type="submission" date="2016-06" db="EMBL/GenBank/DDBJ databases">
        <authorList>
            <person name="Nascimento L."/>
            <person name="Pereira R.V."/>
            <person name="Martins L.F."/>
            <person name="Quaggio R.B."/>
            <person name="Silva A.M."/>
            <person name="Setubal J.C."/>
        </authorList>
    </citation>
    <scope>NUCLEOTIDE SEQUENCE [LARGE SCALE GENOMIC DNA]</scope>
</reference>
<evidence type="ECO:0000313" key="2">
    <source>
        <dbReference type="Proteomes" id="UP000196475"/>
    </source>
</evidence>
<accession>A0A1Y3PC30</accession>
<comment type="caution">
    <text evidence="1">The sequence shown here is derived from an EMBL/GenBank/DDBJ whole genome shotgun (WGS) entry which is preliminary data.</text>
</comment>
<proteinExistence type="predicted"/>
<name>A0A1Y3PC30_9BACI</name>
<organism evidence="1 2">
    <name type="scientific">Bacillus thermozeamaize</name>
    <dbReference type="NCBI Taxonomy" id="230954"/>
    <lineage>
        <taxon>Bacteria</taxon>
        <taxon>Bacillati</taxon>
        <taxon>Bacillota</taxon>
        <taxon>Bacilli</taxon>
        <taxon>Bacillales</taxon>
        <taxon>Bacillaceae</taxon>
        <taxon>Bacillus</taxon>
    </lineage>
</organism>
<sequence length="192" mass="22961">MNKDYREAIRHLEMSRIHLYKHLVQELYAQGHPDVHFSDRLPKCLVKRHEVNGYPVYQFSYDGILPMYDDDPGYHREIRDYYIRATLRGYDWRSNMESFEKAAIMAVHYFSDLVIRDLDNRNRSVLINAIRYTGLIGDDNWKNVTYLEKGELDEEGRCHVQVYVLGSENLSDFLVVHDRIHHEIVKELNWDL</sequence>
<dbReference type="Proteomes" id="UP000196475">
    <property type="component" value="Unassembled WGS sequence"/>
</dbReference>
<dbReference type="AlphaFoldDB" id="A0A1Y3PC30"/>